<name>A0A382WIX4_9ZZZZ</name>
<gene>
    <name evidence="1" type="ORF">METZ01_LOCUS411750</name>
</gene>
<organism evidence="1">
    <name type="scientific">marine metagenome</name>
    <dbReference type="NCBI Taxonomy" id="408172"/>
    <lineage>
        <taxon>unclassified sequences</taxon>
        <taxon>metagenomes</taxon>
        <taxon>ecological metagenomes</taxon>
    </lineage>
</organism>
<reference evidence="1" key="1">
    <citation type="submission" date="2018-05" db="EMBL/GenBank/DDBJ databases">
        <authorList>
            <person name="Lanie J.A."/>
            <person name="Ng W.-L."/>
            <person name="Kazmierczak K.M."/>
            <person name="Andrzejewski T.M."/>
            <person name="Davidsen T.M."/>
            <person name="Wayne K.J."/>
            <person name="Tettelin H."/>
            <person name="Glass J.I."/>
            <person name="Rusch D."/>
            <person name="Podicherti R."/>
            <person name="Tsui H.-C.T."/>
            <person name="Winkler M.E."/>
        </authorList>
    </citation>
    <scope>NUCLEOTIDE SEQUENCE</scope>
</reference>
<dbReference type="EMBL" id="UINC01160316">
    <property type="protein sequence ID" value="SVD58896.1"/>
    <property type="molecule type" value="Genomic_DNA"/>
</dbReference>
<sequence>MLTFKSNCETLNPVMRDMTDMIKIGVEEIFHTDTEAQNAEQNKLDKMFEAAEAVGSTDGNEIFDFGPEC</sequence>
<proteinExistence type="predicted"/>
<accession>A0A382WIX4</accession>
<protein>
    <submittedName>
        <fullName evidence="1">Uncharacterized protein</fullName>
    </submittedName>
</protein>
<dbReference type="AlphaFoldDB" id="A0A382WIX4"/>
<evidence type="ECO:0000313" key="1">
    <source>
        <dbReference type="EMBL" id="SVD58896.1"/>
    </source>
</evidence>